<keyword evidence="3" id="KW-1185">Reference proteome</keyword>
<dbReference type="Proteomes" id="UP000001072">
    <property type="component" value="Unassembled WGS sequence"/>
</dbReference>
<feature type="transmembrane region" description="Helical" evidence="1">
    <location>
        <begin position="196"/>
        <end position="214"/>
    </location>
</feature>
<keyword evidence="1" id="KW-0472">Membrane</keyword>
<dbReference type="RefSeq" id="XP_007404909.1">
    <property type="nucleotide sequence ID" value="XM_007404847.1"/>
</dbReference>
<feature type="transmembrane region" description="Helical" evidence="1">
    <location>
        <begin position="154"/>
        <end position="175"/>
    </location>
</feature>
<feature type="transmembrane region" description="Helical" evidence="1">
    <location>
        <begin position="66"/>
        <end position="85"/>
    </location>
</feature>
<gene>
    <name evidence="2" type="ORF">MELLADRAFT_70575</name>
</gene>
<protein>
    <submittedName>
        <fullName evidence="2">Uncharacterized protein</fullName>
    </submittedName>
</protein>
<dbReference type="KEGG" id="mlr:MELLADRAFT_70575"/>
<evidence type="ECO:0000313" key="2">
    <source>
        <dbReference type="EMBL" id="EGG12534.1"/>
    </source>
</evidence>
<keyword evidence="1" id="KW-0812">Transmembrane</keyword>
<proteinExistence type="predicted"/>
<dbReference type="eggNOG" id="ENOG502SGJ8">
    <property type="taxonomic scope" value="Eukaryota"/>
</dbReference>
<accession>F4R642</accession>
<sequence>MTQLIKFGSTTILENVTYLFKLISEPLHPTFFPLPLLPFIHAARLSLGYQHLRVKAGGKLSWTADLIGYLVMAWGGSVMVNLILYQPIPQLVTFRPLLIYTFTHWSLKLIEFSPSMAFLDRLLPLPDALIRTATITAAVDAVVNHREPAYAQSLLLQLIIGAMAASGGSALAQSLGTTQPIWRWARPDWMERPSTIGALDVWSGVLIAIVYGFLQQTHPTYYLLTTWLNGNFKPLLAPAEARGACAILLSIIYYWRAHETHRNLPHRINKVTVGKKKD</sequence>
<dbReference type="OrthoDB" id="2520628at2759"/>
<feature type="transmembrane region" description="Helical" evidence="1">
    <location>
        <begin position="234"/>
        <end position="255"/>
    </location>
</feature>
<keyword evidence="1" id="KW-1133">Transmembrane helix</keyword>
<evidence type="ECO:0000313" key="3">
    <source>
        <dbReference type="Proteomes" id="UP000001072"/>
    </source>
</evidence>
<dbReference type="GeneID" id="18931568"/>
<name>F4R642_MELLP</name>
<reference evidence="3" key="1">
    <citation type="journal article" date="2011" name="Proc. Natl. Acad. Sci. U.S.A.">
        <title>Obligate biotrophy features unraveled by the genomic analysis of rust fungi.</title>
        <authorList>
            <person name="Duplessis S."/>
            <person name="Cuomo C.A."/>
            <person name="Lin Y.-C."/>
            <person name="Aerts A."/>
            <person name="Tisserant E."/>
            <person name="Veneault-Fourrey C."/>
            <person name="Joly D.L."/>
            <person name="Hacquard S."/>
            <person name="Amselem J."/>
            <person name="Cantarel B.L."/>
            <person name="Chiu R."/>
            <person name="Coutinho P.M."/>
            <person name="Feau N."/>
            <person name="Field M."/>
            <person name="Frey P."/>
            <person name="Gelhaye E."/>
            <person name="Goldberg J."/>
            <person name="Grabherr M.G."/>
            <person name="Kodira C.D."/>
            <person name="Kohler A."/>
            <person name="Kuees U."/>
            <person name="Lindquist E.A."/>
            <person name="Lucas S.M."/>
            <person name="Mago R."/>
            <person name="Mauceli E."/>
            <person name="Morin E."/>
            <person name="Murat C."/>
            <person name="Pangilinan J.L."/>
            <person name="Park R."/>
            <person name="Pearson M."/>
            <person name="Quesneville H."/>
            <person name="Rouhier N."/>
            <person name="Sakthikumar S."/>
            <person name="Salamov A.A."/>
            <person name="Schmutz J."/>
            <person name="Selles B."/>
            <person name="Shapiro H."/>
            <person name="Tanguay P."/>
            <person name="Tuskan G.A."/>
            <person name="Henrissat B."/>
            <person name="Van de Peer Y."/>
            <person name="Rouze P."/>
            <person name="Ellis J.G."/>
            <person name="Dodds P.N."/>
            <person name="Schein J.E."/>
            <person name="Zhong S."/>
            <person name="Hamelin R.C."/>
            <person name="Grigoriev I.V."/>
            <person name="Szabo L.J."/>
            <person name="Martin F."/>
        </authorList>
    </citation>
    <scope>NUCLEOTIDE SEQUENCE [LARGE SCALE GENOMIC DNA]</scope>
    <source>
        <strain evidence="3">98AG31 / pathotype 3-4-7</strain>
    </source>
</reference>
<evidence type="ECO:0000256" key="1">
    <source>
        <dbReference type="SAM" id="Phobius"/>
    </source>
</evidence>
<dbReference type="VEuPathDB" id="FungiDB:MELLADRAFT_70575"/>
<dbReference type="AlphaFoldDB" id="F4R642"/>
<dbReference type="EMBL" id="GL883091">
    <property type="protein sequence ID" value="EGG12534.1"/>
    <property type="molecule type" value="Genomic_DNA"/>
</dbReference>
<dbReference type="InParanoid" id="F4R642"/>
<organism evidence="3">
    <name type="scientific">Melampsora larici-populina (strain 98AG31 / pathotype 3-4-7)</name>
    <name type="common">Poplar leaf rust fungus</name>
    <dbReference type="NCBI Taxonomy" id="747676"/>
    <lineage>
        <taxon>Eukaryota</taxon>
        <taxon>Fungi</taxon>
        <taxon>Dikarya</taxon>
        <taxon>Basidiomycota</taxon>
        <taxon>Pucciniomycotina</taxon>
        <taxon>Pucciniomycetes</taxon>
        <taxon>Pucciniales</taxon>
        <taxon>Melampsoraceae</taxon>
        <taxon>Melampsora</taxon>
    </lineage>
</organism>
<dbReference type="HOGENOM" id="CLU_078842_0_0_1"/>